<dbReference type="EMBL" id="BMAV01002753">
    <property type="protein sequence ID" value="GFY41898.1"/>
    <property type="molecule type" value="Genomic_DNA"/>
</dbReference>
<dbReference type="Proteomes" id="UP000886998">
    <property type="component" value="Unassembled WGS sequence"/>
</dbReference>
<evidence type="ECO:0000313" key="3">
    <source>
        <dbReference type="Proteomes" id="UP000886998"/>
    </source>
</evidence>
<proteinExistence type="predicted"/>
<organism evidence="2 3">
    <name type="scientific">Trichonephila inaurata madagascariensis</name>
    <dbReference type="NCBI Taxonomy" id="2747483"/>
    <lineage>
        <taxon>Eukaryota</taxon>
        <taxon>Metazoa</taxon>
        <taxon>Ecdysozoa</taxon>
        <taxon>Arthropoda</taxon>
        <taxon>Chelicerata</taxon>
        <taxon>Arachnida</taxon>
        <taxon>Araneae</taxon>
        <taxon>Araneomorphae</taxon>
        <taxon>Entelegynae</taxon>
        <taxon>Araneoidea</taxon>
        <taxon>Nephilidae</taxon>
        <taxon>Trichonephila</taxon>
        <taxon>Trichonephila inaurata</taxon>
    </lineage>
</organism>
<evidence type="ECO:0000256" key="1">
    <source>
        <dbReference type="SAM" id="MobiDB-lite"/>
    </source>
</evidence>
<gene>
    <name evidence="2" type="ORF">TNIN_67121</name>
</gene>
<reference evidence="2" key="1">
    <citation type="submission" date="2020-08" db="EMBL/GenBank/DDBJ databases">
        <title>Multicomponent nature underlies the extraordinary mechanical properties of spider dragline silk.</title>
        <authorList>
            <person name="Kono N."/>
            <person name="Nakamura H."/>
            <person name="Mori M."/>
            <person name="Yoshida Y."/>
            <person name="Ohtoshi R."/>
            <person name="Malay A.D."/>
            <person name="Moran D.A.P."/>
            <person name="Tomita M."/>
            <person name="Numata K."/>
            <person name="Arakawa K."/>
        </authorList>
    </citation>
    <scope>NUCLEOTIDE SEQUENCE</scope>
</reference>
<dbReference type="AlphaFoldDB" id="A0A8X7BSS6"/>
<evidence type="ECO:0000313" key="2">
    <source>
        <dbReference type="EMBL" id="GFY41898.1"/>
    </source>
</evidence>
<feature type="region of interest" description="Disordered" evidence="1">
    <location>
        <begin position="1"/>
        <end position="23"/>
    </location>
</feature>
<accession>A0A8X7BSS6</accession>
<comment type="caution">
    <text evidence="2">The sequence shown here is derived from an EMBL/GenBank/DDBJ whole genome shotgun (WGS) entry which is preliminary data.</text>
</comment>
<name>A0A8X7BSS6_9ARAC</name>
<sequence length="66" mass="7168">MPRESPVPKSKKPRDPFHFEDAGMNLESGSLFGGIEEVVENENIDCRGKTSVPGSRPGVLGPRVEC</sequence>
<keyword evidence="3" id="KW-1185">Reference proteome</keyword>
<protein>
    <submittedName>
        <fullName evidence="2">Uncharacterized protein</fullName>
    </submittedName>
</protein>